<evidence type="ECO:0000256" key="10">
    <source>
        <dbReference type="ARBA" id="ARBA00023180"/>
    </source>
</evidence>
<keyword evidence="16" id="KW-1185">Reference proteome</keyword>
<feature type="transmembrane region" description="Helical" evidence="14">
    <location>
        <begin position="902"/>
        <end position="923"/>
    </location>
</feature>
<organism evidence="15 16">
    <name type="scientific">Pomacea canaliculata</name>
    <name type="common">Golden apple snail</name>
    <dbReference type="NCBI Taxonomy" id="400727"/>
    <lineage>
        <taxon>Eukaryota</taxon>
        <taxon>Metazoa</taxon>
        <taxon>Spiralia</taxon>
        <taxon>Lophotrochozoa</taxon>
        <taxon>Mollusca</taxon>
        <taxon>Gastropoda</taxon>
        <taxon>Caenogastropoda</taxon>
        <taxon>Architaenioglossa</taxon>
        <taxon>Ampullarioidea</taxon>
        <taxon>Ampullariidae</taxon>
        <taxon>Pomacea</taxon>
    </lineage>
</organism>
<dbReference type="CDD" id="cd04190">
    <property type="entry name" value="Chitin_synth_C"/>
    <property type="match status" value="1"/>
</dbReference>
<name>A0A2T7PVX0_POMCA</name>
<dbReference type="PANTHER" id="PTHR22914">
    <property type="entry name" value="CHITIN SYNTHASE"/>
    <property type="match status" value="1"/>
</dbReference>
<feature type="transmembrane region" description="Helical" evidence="14">
    <location>
        <begin position="632"/>
        <end position="651"/>
    </location>
</feature>
<evidence type="ECO:0000256" key="12">
    <source>
        <dbReference type="ARBA" id="ARBA00048014"/>
    </source>
</evidence>
<evidence type="ECO:0000256" key="6">
    <source>
        <dbReference type="ARBA" id="ARBA00022692"/>
    </source>
</evidence>
<gene>
    <name evidence="15" type="ORF">C0Q70_00155</name>
</gene>
<dbReference type="GO" id="GO:0004100">
    <property type="term" value="F:chitin synthase activity"/>
    <property type="evidence" value="ECO:0007669"/>
    <property type="project" value="UniProtKB-EC"/>
</dbReference>
<evidence type="ECO:0000256" key="1">
    <source>
        <dbReference type="ARBA" id="ARBA00004651"/>
    </source>
</evidence>
<feature type="region of interest" description="Disordered" evidence="13">
    <location>
        <begin position="1034"/>
        <end position="1068"/>
    </location>
</feature>
<dbReference type="OrthoDB" id="370884at2759"/>
<evidence type="ECO:0000256" key="4">
    <source>
        <dbReference type="ARBA" id="ARBA00022676"/>
    </source>
</evidence>
<dbReference type="PANTHER" id="PTHR22914:SF42">
    <property type="entry name" value="CHITIN SYNTHASE"/>
    <property type="match status" value="1"/>
</dbReference>
<dbReference type="SUPFAM" id="SSF53448">
    <property type="entry name" value="Nucleotide-diphospho-sugar transferases"/>
    <property type="match status" value="1"/>
</dbReference>
<dbReference type="EC" id="2.4.1.16" evidence="2"/>
<feature type="compositionally biased region" description="Basic and acidic residues" evidence="13">
    <location>
        <begin position="1202"/>
        <end position="1219"/>
    </location>
</feature>
<evidence type="ECO:0000313" key="16">
    <source>
        <dbReference type="Proteomes" id="UP000245119"/>
    </source>
</evidence>
<dbReference type="InterPro" id="IPR004835">
    <property type="entry name" value="Chitin_synth"/>
</dbReference>
<evidence type="ECO:0000256" key="9">
    <source>
        <dbReference type="ARBA" id="ARBA00023136"/>
    </source>
</evidence>
<feature type="compositionally biased region" description="Basic and acidic residues" evidence="13">
    <location>
        <begin position="1270"/>
        <end position="1281"/>
    </location>
</feature>
<evidence type="ECO:0000256" key="2">
    <source>
        <dbReference type="ARBA" id="ARBA00012543"/>
    </source>
</evidence>
<dbReference type="EMBL" id="PZQS01000001">
    <property type="protein sequence ID" value="PVD37559.1"/>
    <property type="molecule type" value="Genomic_DNA"/>
</dbReference>
<feature type="transmembrane region" description="Helical" evidence="14">
    <location>
        <begin position="856"/>
        <end position="874"/>
    </location>
</feature>
<dbReference type="FunFam" id="3.90.550.10:FF:000139">
    <property type="entry name" value="Chitin synthase 8"/>
    <property type="match status" value="1"/>
</dbReference>
<feature type="region of interest" description="Disordered" evidence="13">
    <location>
        <begin position="969"/>
        <end position="1000"/>
    </location>
</feature>
<evidence type="ECO:0000256" key="8">
    <source>
        <dbReference type="ARBA" id="ARBA00023054"/>
    </source>
</evidence>
<comment type="catalytic activity">
    <reaction evidence="12">
        <text>[(1-&gt;4)-N-acetyl-beta-D-glucosaminyl](n) + UDP-N-acetyl-alpha-D-glucosamine = [(1-&gt;4)-N-acetyl-beta-D-glucosaminyl](n+1) + UDP + H(+)</text>
        <dbReference type="Rhea" id="RHEA:16637"/>
        <dbReference type="Rhea" id="RHEA-COMP:9593"/>
        <dbReference type="Rhea" id="RHEA-COMP:9595"/>
        <dbReference type="ChEBI" id="CHEBI:15378"/>
        <dbReference type="ChEBI" id="CHEBI:17029"/>
        <dbReference type="ChEBI" id="CHEBI:57705"/>
        <dbReference type="ChEBI" id="CHEBI:58223"/>
        <dbReference type="EC" id="2.4.1.16"/>
    </reaction>
</comment>
<dbReference type="GO" id="GO:0005886">
    <property type="term" value="C:plasma membrane"/>
    <property type="evidence" value="ECO:0007669"/>
    <property type="project" value="UniProtKB-SubCell"/>
</dbReference>
<sequence>MFSSKVPVTFVISLAMYRKHFSLLGCSVLWPTLGPNNTLLDLLKEYSREYWLPIIFGGILQMALTCSHVWTPSAERVASTDKLFVRPMFCGILFVQSMLFSRAVDDHETPSATKTKKANTENDNWTTRLQSMTADTDKEEEIEEQMKHARFPRIYACATMWHETAREMTQLLKSLFRMDCDQFARSCMWKRFNIVDKDFYHYEAHIFFDDAFKKINPDATSDNYTDSDFVVNDYVKQFTSVVDEASQSVYPPRVSVSPPTKIITPYGGRLTYDLPGGNPMVVHLKNKYLIRHKKRWSQVMYMYYLLSYRLLLGEGSKSSKKRLADNTFLLALDGDVDFYPDAVQLLVDRMKRSSHVGAACGRIHPIGSGLMVWYQKFEYAVSHWLQKATEHVFGCVLCSPGCFSLFRGSALMEDNVIKRYAKKATNARHAVQYDMGEDRWLCTLLLQQGKRVEYAAAADALTFCPDDFGEFFTQRRRWTPSTMANILNLLSDWRHITKVNSSISFPFIVYQTFLFVSSILTPGTIFLLIFGAINTAYPELPLYVAMLLNFAPVLVFIILCFVARSEIQIAYATILSTVYSLVMMIVLVGLLRQIQESGLCSVTAIFFLGIAVVFATTAILHPQEMGNILFGLLYFLAIPCTSMILVFYAVANLNVVSWGTRDSTTPTARGGEKKSLSERLGLGRIRRVISGKGEPEVEKKVTSDYTFSFGNLFRCICCPIEKTDDTAVRFRDIENALYDLRRAILDQKGHPSEDVERQELSLDKEPGPSVSFKVEPAPIPAIEKDADNTPGHPATDPWPESWWQEEALGMGLVEGLPPKESTFWSQLIERYLKPLEISQEEQEQMAKDLTMLRNKAAMLFFLGNALFVTIIFILESVSEYSPGLTIQLPCDQGHVGQKIEPISVVFTVVFGILLIFQFFAMLIHRLSTLVHIIASTTLQKKNTGNEAENFNQFGFFDLTYDILRNPFPEEIRPGTDASSSTPDSGVQSNDDTATEASHDHIKQLIRRQTTRGRSLKGRNLQEVFEEGVKTLILGNIGESSDDPEREGKEDKPEAEDDKDTSQQVERVKPWIRSKSIKALNAISRNKSMLETVQRRTNEAARKNWERARRSFISERAGSMPRRQRPNFANVVKQAIEHERKGGSTEGETSPVKKERTKKSVRIKTSDEPEQKRSEQTDSEEKPAEPQASPATAASPVATARVKRMDHTSKVKPFADKWKDGPTPIASRGKVKKARAPPVPPASAAGRQRREGAGADRPQPLSSPSEIVVHVADEHATEITEL</sequence>
<feature type="region of interest" description="Disordered" evidence="13">
    <location>
        <begin position="749"/>
        <end position="771"/>
    </location>
</feature>
<keyword evidence="8" id="KW-0175">Coiled coil</keyword>
<feature type="compositionally biased region" description="Low complexity" evidence="13">
    <location>
        <begin position="1184"/>
        <end position="1199"/>
    </location>
</feature>
<dbReference type="Proteomes" id="UP000245119">
    <property type="component" value="Linkage Group LG1"/>
</dbReference>
<evidence type="ECO:0000256" key="5">
    <source>
        <dbReference type="ARBA" id="ARBA00022679"/>
    </source>
</evidence>
<protein>
    <recommendedName>
        <fullName evidence="2">chitin synthase</fullName>
        <ecNumber evidence="2">2.4.1.16</ecNumber>
    </recommendedName>
</protein>
<keyword evidence="9 14" id="KW-0472">Membrane</keyword>
<keyword evidence="10" id="KW-0325">Glycoprotein</keyword>
<accession>A0A2T7PVX0</accession>
<evidence type="ECO:0000256" key="11">
    <source>
        <dbReference type="ARBA" id="ARBA00046329"/>
    </source>
</evidence>
<proteinExistence type="inferred from homology"/>
<feature type="transmembrane region" description="Helical" evidence="14">
    <location>
        <begin position="542"/>
        <end position="564"/>
    </location>
</feature>
<evidence type="ECO:0000256" key="14">
    <source>
        <dbReference type="SAM" id="Phobius"/>
    </source>
</evidence>
<feature type="region of interest" description="Disordered" evidence="13">
    <location>
        <begin position="1136"/>
        <end position="1281"/>
    </location>
</feature>
<comment type="similarity">
    <text evidence="11">Belongs to the chitin synthase family. Class IV subfamily.</text>
</comment>
<reference evidence="15 16" key="1">
    <citation type="submission" date="2018-04" db="EMBL/GenBank/DDBJ databases">
        <title>The genome of golden apple snail Pomacea canaliculata provides insight into stress tolerance and invasive adaptation.</title>
        <authorList>
            <person name="Liu C."/>
            <person name="Liu B."/>
            <person name="Ren Y."/>
            <person name="Zhang Y."/>
            <person name="Wang H."/>
            <person name="Li S."/>
            <person name="Jiang F."/>
            <person name="Yin L."/>
            <person name="Zhang G."/>
            <person name="Qian W."/>
            <person name="Fan W."/>
        </authorList>
    </citation>
    <scope>NUCLEOTIDE SEQUENCE [LARGE SCALE GENOMIC DNA]</scope>
    <source>
        <strain evidence="15">SZHN2017</strain>
        <tissue evidence="15">Muscle</tissue>
    </source>
</reference>
<keyword evidence="7 14" id="KW-1133">Transmembrane helix</keyword>
<comment type="caution">
    <text evidence="15">The sequence shown here is derived from an EMBL/GenBank/DDBJ whole genome shotgun (WGS) entry which is preliminary data.</text>
</comment>
<keyword evidence="4" id="KW-0328">Glycosyltransferase</keyword>
<dbReference type="Pfam" id="PF03142">
    <property type="entry name" value="Chitin_synth_2"/>
    <property type="match status" value="1"/>
</dbReference>
<keyword evidence="3" id="KW-1003">Cell membrane</keyword>
<feature type="compositionally biased region" description="Polar residues" evidence="13">
    <location>
        <begin position="976"/>
        <end position="995"/>
    </location>
</feature>
<feature type="compositionally biased region" description="Basic and acidic residues" evidence="13">
    <location>
        <begin position="1163"/>
        <end position="1183"/>
    </location>
</feature>
<evidence type="ECO:0000256" key="3">
    <source>
        <dbReference type="ARBA" id="ARBA00022475"/>
    </source>
</evidence>
<keyword evidence="5" id="KW-0808">Transferase</keyword>
<evidence type="ECO:0000256" key="7">
    <source>
        <dbReference type="ARBA" id="ARBA00022989"/>
    </source>
</evidence>
<dbReference type="STRING" id="400727.A0A2T7PVX0"/>
<comment type="subcellular location">
    <subcellularLocation>
        <location evidence="1">Cell membrane</location>
        <topology evidence="1">Multi-pass membrane protein</topology>
    </subcellularLocation>
</comment>
<evidence type="ECO:0000256" key="13">
    <source>
        <dbReference type="SAM" id="MobiDB-lite"/>
    </source>
</evidence>
<dbReference type="GO" id="GO:0006031">
    <property type="term" value="P:chitin biosynthetic process"/>
    <property type="evidence" value="ECO:0007669"/>
    <property type="project" value="TreeGrafter"/>
</dbReference>
<dbReference type="InterPro" id="IPR029044">
    <property type="entry name" value="Nucleotide-diphossugar_trans"/>
</dbReference>
<evidence type="ECO:0000313" key="15">
    <source>
        <dbReference type="EMBL" id="PVD37559.1"/>
    </source>
</evidence>
<feature type="transmembrane region" description="Helical" evidence="14">
    <location>
        <begin position="598"/>
        <end position="620"/>
    </location>
</feature>
<feature type="compositionally biased region" description="Basic and acidic residues" evidence="13">
    <location>
        <begin position="749"/>
        <end position="766"/>
    </location>
</feature>
<feature type="transmembrane region" description="Helical" evidence="14">
    <location>
        <begin position="507"/>
        <end position="530"/>
    </location>
</feature>
<keyword evidence="6 14" id="KW-0812">Transmembrane</keyword>
<feature type="transmembrane region" description="Helical" evidence="14">
    <location>
        <begin position="570"/>
        <end position="591"/>
    </location>
</feature>